<evidence type="ECO:0000256" key="2">
    <source>
        <dbReference type="ARBA" id="ARBA00022741"/>
    </source>
</evidence>
<feature type="region of interest" description="Disordered" evidence="4">
    <location>
        <begin position="43"/>
        <end position="62"/>
    </location>
</feature>
<accession>A0AAV9S5I2</accession>
<protein>
    <recommendedName>
        <fullName evidence="5">AIG1-type G domain-containing protein</fullName>
    </recommendedName>
</protein>
<dbReference type="InterPro" id="IPR006703">
    <property type="entry name" value="G_AIG1"/>
</dbReference>
<dbReference type="PANTHER" id="PTHR10903:SF184">
    <property type="entry name" value="GTP-BINDING PROTEIN A"/>
    <property type="match status" value="1"/>
</dbReference>
<feature type="domain" description="AIG1-type G" evidence="5">
    <location>
        <begin position="19"/>
        <end position="217"/>
    </location>
</feature>
<gene>
    <name evidence="6" type="ORF">CRENBAI_013135</name>
</gene>
<keyword evidence="7" id="KW-1185">Reference proteome</keyword>
<comment type="similarity">
    <text evidence="1">Belongs to the TRAFAC class TrmE-Era-EngA-EngB-Septin-like GTPase superfamily. AIG1/Toc34/Toc159-like paraseptin GTPase family. IAN subfamily.</text>
</comment>
<dbReference type="PANTHER" id="PTHR10903">
    <property type="entry name" value="GTPASE, IMAP FAMILY MEMBER-RELATED"/>
    <property type="match status" value="1"/>
</dbReference>
<evidence type="ECO:0000313" key="6">
    <source>
        <dbReference type="EMBL" id="KAK5616375.1"/>
    </source>
</evidence>
<dbReference type="PROSITE" id="PS51720">
    <property type="entry name" value="G_AIG1"/>
    <property type="match status" value="1"/>
</dbReference>
<dbReference type="GO" id="GO:0005525">
    <property type="term" value="F:GTP binding"/>
    <property type="evidence" value="ECO:0007669"/>
    <property type="project" value="UniProtKB-KW"/>
</dbReference>
<comment type="caution">
    <text evidence="6">The sequence shown here is derived from an EMBL/GenBank/DDBJ whole genome shotgun (WGS) entry which is preliminary data.</text>
</comment>
<keyword evidence="2" id="KW-0547">Nucleotide-binding</keyword>
<feature type="compositionally biased region" description="Basic and acidic residues" evidence="4">
    <location>
        <begin position="1"/>
        <end position="15"/>
    </location>
</feature>
<evidence type="ECO:0000259" key="5">
    <source>
        <dbReference type="PROSITE" id="PS51720"/>
    </source>
</evidence>
<dbReference type="SUPFAM" id="SSF52540">
    <property type="entry name" value="P-loop containing nucleoside triphosphate hydrolases"/>
    <property type="match status" value="1"/>
</dbReference>
<evidence type="ECO:0000313" key="7">
    <source>
        <dbReference type="Proteomes" id="UP001311232"/>
    </source>
</evidence>
<keyword evidence="3" id="KW-0342">GTP-binding</keyword>
<proteinExistence type="inferred from homology"/>
<dbReference type="EMBL" id="JAHHUM010000891">
    <property type="protein sequence ID" value="KAK5616375.1"/>
    <property type="molecule type" value="Genomic_DNA"/>
</dbReference>
<dbReference type="InterPro" id="IPR027417">
    <property type="entry name" value="P-loop_NTPase"/>
</dbReference>
<sequence length="222" mass="25403">MSSEEKSETISKESTEDQDPELRILVIGNAAAEKTLVIERIRNRSESQSESGETSTKRLKPQALNVKLEGRDPVLFDTPDLYSSAMSDEDVIREIKTWISESARHVFLFVLEINRFTAAKRRMVEMVRSSFGEEVAKSMILVFQGKVPKHERMPIEEAIAQAKHLREFDEQCSQRHVVFYTGEEDQCAVRKLKLHIDDIVQESEGRCYTHEMLAQKRSLGGS</sequence>
<dbReference type="Proteomes" id="UP001311232">
    <property type="component" value="Unassembled WGS sequence"/>
</dbReference>
<name>A0AAV9S5I2_9TELE</name>
<dbReference type="Gene3D" id="3.40.50.300">
    <property type="entry name" value="P-loop containing nucleotide triphosphate hydrolases"/>
    <property type="match status" value="1"/>
</dbReference>
<evidence type="ECO:0000256" key="4">
    <source>
        <dbReference type="SAM" id="MobiDB-lite"/>
    </source>
</evidence>
<evidence type="ECO:0000256" key="1">
    <source>
        <dbReference type="ARBA" id="ARBA00008535"/>
    </source>
</evidence>
<dbReference type="Pfam" id="PF04548">
    <property type="entry name" value="AIG1"/>
    <property type="match status" value="1"/>
</dbReference>
<dbReference type="AlphaFoldDB" id="A0AAV9S5I2"/>
<reference evidence="6 7" key="1">
    <citation type="submission" date="2021-06" db="EMBL/GenBank/DDBJ databases">
        <authorList>
            <person name="Palmer J.M."/>
        </authorList>
    </citation>
    <scope>NUCLEOTIDE SEQUENCE [LARGE SCALE GENOMIC DNA]</scope>
    <source>
        <strain evidence="6 7">MEX-2019</strain>
        <tissue evidence="6">Muscle</tissue>
    </source>
</reference>
<organism evidence="6 7">
    <name type="scientific">Crenichthys baileyi</name>
    <name type="common">White River springfish</name>
    <dbReference type="NCBI Taxonomy" id="28760"/>
    <lineage>
        <taxon>Eukaryota</taxon>
        <taxon>Metazoa</taxon>
        <taxon>Chordata</taxon>
        <taxon>Craniata</taxon>
        <taxon>Vertebrata</taxon>
        <taxon>Euteleostomi</taxon>
        <taxon>Actinopterygii</taxon>
        <taxon>Neopterygii</taxon>
        <taxon>Teleostei</taxon>
        <taxon>Neoteleostei</taxon>
        <taxon>Acanthomorphata</taxon>
        <taxon>Ovalentaria</taxon>
        <taxon>Atherinomorphae</taxon>
        <taxon>Cyprinodontiformes</taxon>
        <taxon>Goodeidae</taxon>
        <taxon>Crenichthys</taxon>
    </lineage>
</organism>
<feature type="region of interest" description="Disordered" evidence="4">
    <location>
        <begin position="1"/>
        <end position="23"/>
    </location>
</feature>
<evidence type="ECO:0000256" key="3">
    <source>
        <dbReference type="ARBA" id="ARBA00023134"/>
    </source>
</evidence>
<dbReference type="InterPro" id="IPR045058">
    <property type="entry name" value="GIMA/IAN/Toc"/>
</dbReference>